<protein>
    <recommendedName>
        <fullName evidence="2">Outer membrane channel protein CpnT-like N-terminal domain-containing protein</fullName>
    </recommendedName>
</protein>
<keyword evidence="4" id="KW-1185">Reference proteome</keyword>
<gene>
    <name evidence="3" type="ORF">GCM10023235_63710</name>
</gene>
<organism evidence="3 4">
    <name type="scientific">Kitasatospora terrestris</name>
    <dbReference type="NCBI Taxonomy" id="258051"/>
    <lineage>
        <taxon>Bacteria</taxon>
        <taxon>Bacillati</taxon>
        <taxon>Actinomycetota</taxon>
        <taxon>Actinomycetes</taxon>
        <taxon>Kitasatosporales</taxon>
        <taxon>Streptomycetaceae</taxon>
        <taxon>Kitasatospora</taxon>
    </lineage>
</organism>
<dbReference type="RefSeq" id="WP_345700356.1">
    <property type="nucleotide sequence ID" value="NZ_BAABIS010000001.1"/>
</dbReference>
<sequence>MAIELPSELSFVLNLLGIKWPQANEDELIKLADQLKKLATQIDSTQMAADKAIATLGEYYHGDAADKLAEVWSGISKFSGIIVDACETASKVLQGAALVIEVCKGQCIVQLVNIQAQLAASSATFGLSTGAIIAMGREIISRILDEAVSRLAKMIAEPVADLAEKAVKEVLGTPPGKSNGQSFGIDLARMTATAVELRRHSDDIDSHGSSFRRIVDSLDIGDPSEMFGKIAVEAAEQIARAVGVEIINRLLNHFRDTAGKMDTIVRNLSDHEDSQRHAIGALGSQQASPLSPLQLAGGAGGALGGGHARDAGLSAFDGLRPHLAGGGSALGGGHGGSGTSVLGGINLSPHLGGHGGGSGGGSGGGGGGGTDGPDRAAGALPHQGQGLRLGTGTGRRAGGGGTQTDLEAGTGGPHGGSAGGTNGVVGAGANGSGSGNGSGAGARGMAAPPPGMMGGHYGPVGGSSSGNGNVRSAVAQQRGNRRHEDDEEDETRRTVPIGEDLDDAVETHHQLGPVHIFTPTD</sequence>
<dbReference type="Pfam" id="PF25547">
    <property type="entry name" value="WXG100_2"/>
    <property type="match status" value="1"/>
</dbReference>
<accession>A0ABP9EEU2</accession>
<evidence type="ECO:0000313" key="3">
    <source>
        <dbReference type="EMBL" id="GAA4875572.1"/>
    </source>
</evidence>
<dbReference type="EMBL" id="BAABIS010000001">
    <property type="protein sequence ID" value="GAA4875572.1"/>
    <property type="molecule type" value="Genomic_DNA"/>
</dbReference>
<feature type="compositionally biased region" description="Gly residues" evidence="1">
    <location>
        <begin position="409"/>
        <end position="442"/>
    </location>
</feature>
<feature type="compositionally biased region" description="Gly residues" evidence="1">
    <location>
        <begin position="452"/>
        <end position="465"/>
    </location>
</feature>
<name>A0ABP9EEU2_9ACTN</name>
<proteinExistence type="predicted"/>
<reference evidence="4" key="1">
    <citation type="journal article" date="2019" name="Int. J. Syst. Evol. Microbiol.">
        <title>The Global Catalogue of Microorganisms (GCM) 10K type strain sequencing project: providing services to taxonomists for standard genome sequencing and annotation.</title>
        <authorList>
            <consortium name="The Broad Institute Genomics Platform"/>
            <consortium name="The Broad Institute Genome Sequencing Center for Infectious Disease"/>
            <person name="Wu L."/>
            <person name="Ma J."/>
        </authorList>
    </citation>
    <scope>NUCLEOTIDE SEQUENCE [LARGE SCALE GENOMIC DNA]</scope>
    <source>
        <strain evidence="4">JCM 13006</strain>
    </source>
</reference>
<feature type="compositionally biased region" description="Gly residues" evidence="1">
    <location>
        <begin position="387"/>
        <end position="402"/>
    </location>
</feature>
<evidence type="ECO:0000256" key="1">
    <source>
        <dbReference type="SAM" id="MobiDB-lite"/>
    </source>
</evidence>
<dbReference type="Proteomes" id="UP001501752">
    <property type="component" value="Unassembled WGS sequence"/>
</dbReference>
<evidence type="ECO:0000259" key="2">
    <source>
        <dbReference type="Pfam" id="PF25547"/>
    </source>
</evidence>
<feature type="region of interest" description="Disordered" evidence="1">
    <location>
        <begin position="341"/>
        <end position="521"/>
    </location>
</feature>
<feature type="domain" description="Outer membrane channel protein CpnT-like N-terminal" evidence="2">
    <location>
        <begin position="15"/>
        <end position="130"/>
    </location>
</feature>
<comment type="caution">
    <text evidence="3">The sequence shown here is derived from an EMBL/GenBank/DDBJ whole genome shotgun (WGS) entry which is preliminary data.</text>
</comment>
<feature type="compositionally biased region" description="Gly residues" evidence="1">
    <location>
        <begin position="352"/>
        <end position="371"/>
    </location>
</feature>
<evidence type="ECO:0000313" key="4">
    <source>
        <dbReference type="Proteomes" id="UP001501752"/>
    </source>
</evidence>
<dbReference type="InterPro" id="IPR057746">
    <property type="entry name" value="CpnT-like_N"/>
</dbReference>